<proteinExistence type="predicted"/>
<reference evidence="2" key="1">
    <citation type="submission" date="2021-12" db="EMBL/GenBank/DDBJ databases">
        <authorList>
            <person name="King R."/>
        </authorList>
    </citation>
    <scope>NUCLEOTIDE SEQUENCE</scope>
</reference>
<dbReference type="AlphaFoldDB" id="A0A9P0BH10"/>
<protein>
    <submittedName>
        <fullName evidence="2">Uncharacterized protein</fullName>
    </submittedName>
</protein>
<gene>
    <name evidence="2" type="ORF">MELIAE_LOCUS11963</name>
</gene>
<feature type="compositionally biased region" description="Low complexity" evidence="1">
    <location>
        <begin position="287"/>
        <end position="300"/>
    </location>
</feature>
<feature type="region of interest" description="Disordered" evidence="1">
    <location>
        <begin position="230"/>
        <end position="324"/>
    </location>
</feature>
<feature type="compositionally biased region" description="Low complexity" evidence="1">
    <location>
        <begin position="187"/>
        <end position="197"/>
    </location>
</feature>
<feature type="compositionally biased region" description="Polar residues" evidence="1">
    <location>
        <begin position="54"/>
        <end position="74"/>
    </location>
</feature>
<evidence type="ECO:0000256" key="1">
    <source>
        <dbReference type="SAM" id="MobiDB-lite"/>
    </source>
</evidence>
<accession>A0A9P0BH10</accession>
<feature type="compositionally biased region" description="Polar residues" evidence="1">
    <location>
        <begin position="198"/>
        <end position="207"/>
    </location>
</feature>
<name>A0A9P0BH10_BRAAE</name>
<feature type="region of interest" description="Disordered" evidence="1">
    <location>
        <begin position="1"/>
        <end position="74"/>
    </location>
</feature>
<feature type="compositionally biased region" description="Low complexity" evidence="1">
    <location>
        <begin position="308"/>
        <end position="324"/>
    </location>
</feature>
<dbReference type="EMBL" id="OV121139">
    <property type="protein sequence ID" value="CAH0562956.1"/>
    <property type="molecule type" value="Genomic_DNA"/>
</dbReference>
<keyword evidence="3" id="KW-1185">Reference proteome</keyword>
<dbReference type="OrthoDB" id="6755252at2759"/>
<sequence length="436" mass="48291">MSNNSNITPAPDVFNKSSLIVRTPKKGDKDKSLTKANRRPKQSNPIKFDPTHQEPITNNMDKTAVNSSDTTGTKSISPTIAAAIHKLFPQTHTDNANAENTNSTIIQSNDEINRLQKENYRLTATVGSPTNQLERQTELLMKSAEQITSLQSQITKLTATIEEMQADLHTMNGNNKKRRRKNSGNLQTQTPDDTQTTGINPMTQNNEALNPAGLQETEDLEELELAAPSLTGPATTNITPSQVAPGTTQGNEAQNDTDNQAVKNQGESDHYPPLPPAPPMVNSTDRQSFPSSSSASVQYVPPSPPPSTVTQPEKTPQIKTPKIPPIILRKKARWTMVSAILDQQGLKFSKAINTSDGIKFFPSSEDDYRKITKFFDTNKEEYHTFMLPDEKLLQTVIRGLPLELKIQDVKKDLEDHGYNPITVARMKRGKIKSKCR</sequence>
<evidence type="ECO:0000313" key="3">
    <source>
        <dbReference type="Proteomes" id="UP001154078"/>
    </source>
</evidence>
<evidence type="ECO:0000313" key="2">
    <source>
        <dbReference type="EMBL" id="CAH0562956.1"/>
    </source>
</evidence>
<organism evidence="2 3">
    <name type="scientific">Brassicogethes aeneus</name>
    <name type="common">Rape pollen beetle</name>
    <name type="synonym">Meligethes aeneus</name>
    <dbReference type="NCBI Taxonomy" id="1431903"/>
    <lineage>
        <taxon>Eukaryota</taxon>
        <taxon>Metazoa</taxon>
        <taxon>Ecdysozoa</taxon>
        <taxon>Arthropoda</taxon>
        <taxon>Hexapoda</taxon>
        <taxon>Insecta</taxon>
        <taxon>Pterygota</taxon>
        <taxon>Neoptera</taxon>
        <taxon>Endopterygota</taxon>
        <taxon>Coleoptera</taxon>
        <taxon>Polyphaga</taxon>
        <taxon>Cucujiformia</taxon>
        <taxon>Nitidulidae</taxon>
        <taxon>Meligethinae</taxon>
        <taxon>Brassicogethes</taxon>
    </lineage>
</organism>
<feature type="compositionally biased region" description="Polar residues" evidence="1">
    <location>
        <begin position="232"/>
        <end position="265"/>
    </location>
</feature>
<dbReference type="Proteomes" id="UP001154078">
    <property type="component" value="Chromosome 8"/>
</dbReference>
<feature type="region of interest" description="Disordered" evidence="1">
    <location>
        <begin position="170"/>
        <end position="207"/>
    </location>
</feature>